<keyword evidence="3" id="KW-1185">Reference proteome</keyword>
<evidence type="ECO:0000256" key="1">
    <source>
        <dbReference type="SAM" id="MobiDB-lite"/>
    </source>
</evidence>
<organism evidence="2 3">
    <name type="scientific">Mycena maculata</name>
    <dbReference type="NCBI Taxonomy" id="230809"/>
    <lineage>
        <taxon>Eukaryota</taxon>
        <taxon>Fungi</taxon>
        <taxon>Dikarya</taxon>
        <taxon>Basidiomycota</taxon>
        <taxon>Agaricomycotina</taxon>
        <taxon>Agaricomycetes</taxon>
        <taxon>Agaricomycetidae</taxon>
        <taxon>Agaricales</taxon>
        <taxon>Marasmiineae</taxon>
        <taxon>Mycenaceae</taxon>
        <taxon>Mycena</taxon>
    </lineage>
</organism>
<comment type="caution">
    <text evidence="2">The sequence shown here is derived from an EMBL/GenBank/DDBJ whole genome shotgun (WGS) entry which is preliminary data.</text>
</comment>
<sequence>MVKLAAHRSIPLIKLIASRTSRAFHTAKTYNTEQSDLLPIPPCPHRGERVHGNSRGEMGTARGSAFRHGRTRSSADMDAAGMGMVNKVMRVSGGNDEVSRLIHTGIVTGSLTRLVPGHRQWEYRSDMKRYSRTRGAWWLTSLVLCDPGGWVDKREYAGPLAENGAGIEDCRASTHPCGNARACAASGRFAAVSFDFGRAHGSMKRLPPFSLHLSRMRIEVASRGRFAWRWALVSSCAAVECRMAHLGLDSVCGWGVPRKSGLVLRVGRNADAVLWRVLKPTERMCHGSLWVWGSGGEGLGLRVLSRAGGDEIPSPFYLTLRAWRRLPPWRSYCMLVTALAHAPHIPGPFLSPRPRSSLPTPANLLLPRQHRLRSAMLLQGNARPSDCVGNCLFEFCIHRLPHGLRAQQARKHHTPQCLCGAHHVDSLSREAQERARTDTPNVPHPHLRSRRGARPAPVSSFECGCGWRGSIDSIFSGHFSPSDAARHFNYYLPSVCLLDPRDPAVFRIRPDLTWPRPSEIQLQLDSTQDPLCTASDATGDLPGPSPGFAFTAPNGCAMSRTMGSPGTRFIGAPRGDARPILNPPLSPLSSADSIPVAYPVHLWLDCASSSPSHWILPRPAPPIPCRTFKAAPRCAGEEGSMRDADASAGQTRTHSPGPRGYPA</sequence>
<accession>A0AAD7JT07</accession>
<dbReference type="AlphaFoldDB" id="A0AAD7JT07"/>
<evidence type="ECO:0000313" key="3">
    <source>
        <dbReference type="Proteomes" id="UP001215280"/>
    </source>
</evidence>
<feature type="region of interest" description="Disordered" evidence="1">
    <location>
        <begin position="434"/>
        <end position="456"/>
    </location>
</feature>
<name>A0AAD7JT07_9AGAR</name>
<gene>
    <name evidence="2" type="ORF">DFH07DRAFT_937828</name>
</gene>
<feature type="region of interest" description="Disordered" evidence="1">
    <location>
        <begin position="635"/>
        <end position="663"/>
    </location>
</feature>
<evidence type="ECO:0000313" key="2">
    <source>
        <dbReference type="EMBL" id="KAJ7771340.1"/>
    </source>
</evidence>
<proteinExistence type="predicted"/>
<reference evidence="2" key="1">
    <citation type="submission" date="2023-03" db="EMBL/GenBank/DDBJ databases">
        <title>Massive genome expansion in bonnet fungi (Mycena s.s.) driven by repeated elements and novel gene families across ecological guilds.</title>
        <authorList>
            <consortium name="Lawrence Berkeley National Laboratory"/>
            <person name="Harder C.B."/>
            <person name="Miyauchi S."/>
            <person name="Viragh M."/>
            <person name="Kuo A."/>
            <person name="Thoen E."/>
            <person name="Andreopoulos B."/>
            <person name="Lu D."/>
            <person name="Skrede I."/>
            <person name="Drula E."/>
            <person name="Henrissat B."/>
            <person name="Morin E."/>
            <person name="Kohler A."/>
            <person name="Barry K."/>
            <person name="LaButti K."/>
            <person name="Morin E."/>
            <person name="Salamov A."/>
            <person name="Lipzen A."/>
            <person name="Mereny Z."/>
            <person name="Hegedus B."/>
            <person name="Baldrian P."/>
            <person name="Stursova M."/>
            <person name="Weitz H."/>
            <person name="Taylor A."/>
            <person name="Grigoriev I.V."/>
            <person name="Nagy L.G."/>
            <person name="Martin F."/>
            <person name="Kauserud H."/>
        </authorList>
    </citation>
    <scope>NUCLEOTIDE SEQUENCE</scope>
    <source>
        <strain evidence="2">CBHHK188m</strain>
    </source>
</reference>
<protein>
    <submittedName>
        <fullName evidence="2">Uncharacterized protein</fullName>
    </submittedName>
</protein>
<feature type="compositionally biased region" description="Basic and acidic residues" evidence="1">
    <location>
        <begin position="635"/>
        <end position="645"/>
    </location>
</feature>
<feature type="region of interest" description="Disordered" evidence="1">
    <location>
        <begin position="50"/>
        <end position="74"/>
    </location>
</feature>
<dbReference type="EMBL" id="JARJLG010000021">
    <property type="protein sequence ID" value="KAJ7771340.1"/>
    <property type="molecule type" value="Genomic_DNA"/>
</dbReference>
<dbReference type="Proteomes" id="UP001215280">
    <property type="component" value="Unassembled WGS sequence"/>
</dbReference>